<dbReference type="Pfam" id="PF13391">
    <property type="entry name" value="HNH_2"/>
    <property type="match status" value="1"/>
</dbReference>
<dbReference type="Proteomes" id="UP000245910">
    <property type="component" value="Chromosome I"/>
</dbReference>
<evidence type="ECO:0000259" key="2">
    <source>
        <dbReference type="Pfam" id="PF13391"/>
    </source>
</evidence>
<dbReference type="AlphaFoldDB" id="A0A2L2T8J9"/>
<organism evidence="3 4">
    <name type="scientific">Fusarium venenatum</name>
    <dbReference type="NCBI Taxonomy" id="56646"/>
    <lineage>
        <taxon>Eukaryota</taxon>
        <taxon>Fungi</taxon>
        <taxon>Dikarya</taxon>
        <taxon>Ascomycota</taxon>
        <taxon>Pezizomycotina</taxon>
        <taxon>Sordariomycetes</taxon>
        <taxon>Hypocreomycetidae</taxon>
        <taxon>Hypocreales</taxon>
        <taxon>Nectriaceae</taxon>
        <taxon>Fusarium</taxon>
    </lineage>
</organism>
<proteinExistence type="predicted"/>
<evidence type="ECO:0000313" key="4">
    <source>
        <dbReference type="Proteomes" id="UP000245910"/>
    </source>
</evidence>
<dbReference type="EMBL" id="LN649229">
    <property type="protein sequence ID" value="CEI66109.1"/>
    <property type="molecule type" value="Genomic_DNA"/>
</dbReference>
<accession>A0A2L2T8J9</accession>
<reference evidence="4" key="1">
    <citation type="submission" date="2014-10" db="EMBL/GenBank/DDBJ databases">
        <authorList>
            <person name="King R."/>
        </authorList>
    </citation>
    <scope>NUCLEOTIDE SEQUENCE [LARGE SCALE GENOMIC DNA]</scope>
    <source>
        <strain evidence="4">A3/5</strain>
    </source>
</reference>
<keyword evidence="4" id="KW-1185">Reference proteome</keyword>
<sequence>MGSATNELLVYMVYTVERGFLDENNYEDAGDENPDPEESSKIDKHNTRAAQQILTFLNLQEGKPKRNDREKGLASSRDGVACVILGTIDPDVAHILPFATTQSHEAAMQLKAYWHATAFIVSRDFHLWKSRHVIKDGFDKSFNMNCLEAQMHRWWGKAYWALQSLGQPTAMTVDGGDTKWVVRMKFYWLPNLYNSYRYPETANLDGSDNTFTRLCNDLNQAFAHGFPARTPSGNAVRDNVRANLATGELLLGGHLFSVAFDTQQEAFNYNDMIKLEWAVLRIEMFRAGW</sequence>
<evidence type="ECO:0000256" key="1">
    <source>
        <dbReference type="SAM" id="MobiDB-lite"/>
    </source>
</evidence>
<feature type="region of interest" description="Disordered" evidence="1">
    <location>
        <begin position="24"/>
        <end position="43"/>
    </location>
</feature>
<name>A0A2L2T8J9_9HYPO</name>
<evidence type="ECO:0000313" key="3">
    <source>
        <dbReference type="EMBL" id="CEI66109.1"/>
    </source>
</evidence>
<protein>
    <recommendedName>
        <fullName evidence="2">HNH nuclease domain-containing protein</fullName>
    </recommendedName>
</protein>
<feature type="compositionally biased region" description="Acidic residues" evidence="1">
    <location>
        <begin position="24"/>
        <end position="37"/>
    </location>
</feature>
<dbReference type="InterPro" id="IPR003615">
    <property type="entry name" value="HNH_nuc"/>
</dbReference>
<feature type="domain" description="HNH nuclease" evidence="2">
    <location>
        <begin position="82"/>
        <end position="162"/>
    </location>
</feature>